<dbReference type="Proteomes" id="UP000009168">
    <property type="component" value="Unassembled WGS sequence"/>
</dbReference>
<dbReference type="InParanoid" id="W7X6X0"/>
<dbReference type="RefSeq" id="XP_012655326.1">
    <property type="nucleotide sequence ID" value="XM_012799872.1"/>
</dbReference>
<dbReference type="KEGG" id="tet:TTHERM_000731450"/>
<reference evidence="2" key="1">
    <citation type="journal article" date="2006" name="PLoS Biol.">
        <title>Macronuclear genome sequence of the ciliate Tetrahymena thermophila, a model eukaryote.</title>
        <authorList>
            <person name="Eisen J.A."/>
            <person name="Coyne R.S."/>
            <person name="Wu M."/>
            <person name="Wu D."/>
            <person name="Thiagarajan M."/>
            <person name="Wortman J.R."/>
            <person name="Badger J.H."/>
            <person name="Ren Q."/>
            <person name="Amedeo P."/>
            <person name="Jones K.M."/>
            <person name="Tallon L.J."/>
            <person name="Delcher A.L."/>
            <person name="Salzberg S.L."/>
            <person name="Silva J.C."/>
            <person name="Haas B.J."/>
            <person name="Majoros W.H."/>
            <person name="Farzad M."/>
            <person name="Carlton J.M."/>
            <person name="Smith R.K. Jr."/>
            <person name="Garg J."/>
            <person name="Pearlman R.E."/>
            <person name="Karrer K.M."/>
            <person name="Sun L."/>
            <person name="Manning G."/>
            <person name="Elde N.C."/>
            <person name="Turkewitz A.P."/>
            <person name="Asai D.J."/>
            <person name="Wilkes D.E."/>
            <person name="Wang Y."/>
            <person name="Cai H."/>
            <person name="Collins K."/>
            <person name="Stewart B.A."/>
            <person name="Lee S.R."/>
            <person name="Wilamowska K."/>
            <person name="Weinberg Z."/>
            <person name="Ruzzo W.L."/>
            <person name="Wloga D."/>
            <person name="Gaertig J."/>
            <person name="Frankel J."/>
            <person name="Tsao C.-C."/>
            <person name="Gorovsky M.A."/>
            <person name="Keeling P.J."/>
            <person name="Waller R.F."/>
            <person name="Patron N.J."/>
            <person name="Cherry J.M."/>
            <person name="Stover N.A."/>
            <person name="Krieger C.J."/>
            <person name="del Toro C."/>
            <person name="Ryder H.F."/>
            <person name="Williamson S.C."/>
            <person name="Barbeau R.A."/>
            <person name="Hamilton E.P."/>
            <person name="Orias E."/>
        </authorList>
    </citation>
    <scope>NUCLEOTIDE SEQUENCE [LARGE SCALE GENOMIC DNA]</scope>
    <source>
        <strain evidence="2">SB210</strain>
    </source>
</reference>
<proteinExistence type="predicted"/>
<dbReference type="AlphaFoldDB" id="W7X6X0"/>
<protein>
    <submittedName>
        <fullName evidence="1">Uncharacterized protein</fullName>
    </submittedName>
</protein>
<gene>
    <name evidence="1" type="ORF">TTHERM_000731450</name>
</gene>
<organism evidence="1 2">
    <name type="scientific">Tetrahymena thermophila (strain SB210)</name>
    <dbReference type="NCBI Taxonomy" id="312017"/>
    <lineage>
        <taxon>Eukaryota</taxon>
        <taxon>Sar</taxon>
        <taxon>Alveolata</taxon>
        <taxon>Ciliophora</taxon>
        <taxon>Intramacronucleata</taxon>
        <taxon>Oligohymenophorea</taxon>
        <taxon>Hymenostomatida</taxon>
        <taxon>Tetrahymenina</taxon>
        <taxon>Tetrahymenidae</taxon>
        <taxon>Tetrahymena</taxon>
    </lineage>
</organism>
<dbReference type="EMBL" id="GG662485">
    <property type="protein sequence ID" value="EWS72133.1"/>
    <property type="molecule type" value="Genomic_DNA"/>
</dbReference>
<keyword evidence="2" id="KW-1185">Reference proteome</keyword>
<name>W7X6X0_TETTS</name>
<dbReference type="GeneID" id="24440447"/>
<sequence length="122" mass="14770">MNLILLLIHRRESTLIYPKAKKGSYGRILFLLKIKNFFIKIYSLKVIKIYNLYLMNFHTCQKCFYKKKYKSQSNISNLPLNQLRRIFQGLCLRKNLMNKIVNLIQTKFLFQILIEKYGLRIF</sequence>
<evidence type="ECO:0000313" key="1">
    <source>
        <dbReference type="EMBL" id="EWS72133.1"/>
    </source>
</evidence>
<evidence type="ECO:0000313" key="2">
    <source>
        <dbReference type="Proteomes" id="UP000009168"/>
    </source>
</evidence>
<accession>W7X6X0</accession>